<protein>
    <submittedName>
        <fullName evidence="8">CTF/NF-I domain-containing protein</fullName>
    </submittedName>
</protein>
<evidence type="ECO:0000313" key="7">
    <source>
        <dbReference type="Proteomes" id="UP000095280"/>
    </source>
</evidence>
<dbReference type="SMART" id="SM00523">
    <property type="entry name" value="DWA"/>
    <property type="match status" value="1"/>
</dbReference>
<evidence type="ECO:0000259" key="6">
    <source>
        <dbReference type="PROSITE" id="PS51080"/>
    </source>
</evidence>
<name>A0A1I8H4W6_9PLAT</name>
<proteinExistence type="predicted"/>
<keyword evidence="3" id="KW-0804">Transcription</keyword>
<feature type="region of interest" description="Disordered" evidence="5">
    <location>
        <begin position="1"/>
        <end position="49"/>
    </location>
</feature>
<dbReference type="PROSITE" id="PS51080">
    <property type="entry name" value="CTF_NFI_2"/>
    <property type="match status" value="1"/>
</dbReference>
<evidence type="ECO:0000313" key="8">
    <source>
        <dbReference type="WBParaSite" id="maker-uti_cns_0004303-snap-gene-0.2-mRNA-1"/>
    </source>
</evidence>
<comment type="subcellular location">
    <subcellularLocation>
        <location evidence="1">Nucleus</location>
    </subcellularLocation>
</comment>
<dbReference type="Proteomes" id="UP000095280">
    <property type="component" value="Unplaced"/>
</dbReference>
<organism evidence="7 8">
    <name type="scientific">Macrostomum lignano</name>
    <dbReference type="NCBI Taxonomy" id="282301"/>
    <lineage>
        <taxon>Eukaryota</taxon>
        <taxon>Metazoa</taxon>
        <taxon>Spiralia</taxon>
        <taxon>Lophotrochozoa</taxon>
        <taxon>Platyhelminthes</taxon>
        <taxon>Rhabditophora</taxon>
        <taxon>Macrostomorpha</taxon>
        <taxon>Macrostomida</taxon>
        <taxon>Macrostomidae</taxon>
        <taxon>Macrostomum</taxon>
    </lineage>
</organism>
<keyword evidence="7" id="KW-1185">Reference proteome</keyword>
<dbReference type="WBParaSite" id="maker-uti_cns_0004303-snap-gene-0.2-mRNA-1">
    <property type="protein sequence ID" value="maker-uti_cns_0004303-snap-gene-0.2-mRNA-1"/>
    <property type="gene ID" value="maker-uti_cns_0004303-snap-gene-0.2"/>
</dbReference>
<dbReference type="InterPro" id="IPR003619">
    <property type="entry name" value="MAD_homology1_Dwarfin-type"/>
</dbReference>
<sequence>MNYHQQQHHQQQLASPAMPPSSSLSSTSAAGPLSHQRQHRSSGGGGVGRCPPKLGENIVIMLCMRRVRRMGGRWYKAVSHIRTGKKKKEKKRIFKQSDYARLNEASDAAMDMTDTELADIVANLLKKIFKEIQDDYKAAFIRVWLECDDTSCVLTVPDGKGKMKRIDGLRGSDKVWRLDTLVAILFHGVPMDSTDTNLLVHRCEDELCINPRHFKFQCSPAMMAVTMEMLRLNGYEISPPPAPGSAASSDHHHQQSVMHQLNYFQFTSPFPVDVIRREMNGEFAWLFLCLLIKVFRS</sequence>
<evidence type="ECO:0000256" key="2">
    <source>
        <dbReference type="ARBA" id="ARBA00023015"/>
    </source>
</evidence>
<accession>A0A1I8H4W6</accession>
<dbReference type="PANTHER" id="PTHR11492:SF8">
    <property type="entry name" value="NUCLEAR FACTOR I, ISOFORM B"/>
    <property type="match status" value="1"/>
</dbReference>
<reference evidence="8" key="1">
    <citation type="submission" date="2016-11" db="UniProtKB">
        <authorList>
            <consortium name="WormBaseParasite"/>
        </authorList>
    </citation>
    <scope>IDENTIFICATION</scope>
</reference>
<dbReference type="InterPro" id="IPR000647">
    <property type="entry name" value="CTF/NFI"/>
</dbReference>
<evidence type="ECO:0000256" key="4">
    <source>
        <dbReference type="ARBA" id="ARBA00023242"/>
    </source>
</evidence>
<feature type="compositionally biased region" description="Low complexity" evidence="5">
    <location>
        <begin position="1"/>
        <end position="34"/>
    </location>
</feature>
<keyword evidence="4" id="KW-0539">Nucleus</keyword>
<feature type="domain" description="CTF/NF-I" evidence="6">
    <location>
        <begin position="45"/>
        <end position="240"/>
    </location>
</feature>
<dbReference type="GO" id="GO:0000981">
    <property type="term" value="F:DNA-binding transcription factor activity, RNA polymerase II-specific"/>
    <property type="evidence" value="ECO:0007669"/>
    <property type="project" value="TreeGrafter"/>
</dbReference>
<evidence type="ECO:0000256" key="3">
    <source>
        <dbReference type="ARBA" id="ARBA00023163"/>
    </source>
</evidence>
<evidence type="ECO:0000256" key="5">
    <source>
        <dbReference type="SAM" id="MobiDB-lite"/>
    </source>
</evidence>
<dbReference type="InterPro" id="IPR020604">
    <property type="entry name" value="CTF/NFI_DNA-bd-dom"/>
</dbReference>
<dbReference type="GO" id="GO:0000978">
    <property type="term" value="F:RNA polymerase II cis-regulatory region sequence-specific DNA binding"/>
    <property type="evidence" value="ECO:0007669"/>
    <property type="project" value="TreeGrafter"/>
</dbReference>
<evidence type="ECO:0000256" key="1">
    <source>
        <dbReference type="ARBA" id="ARBA00004123"/>
    </source>
</evidence>
<dbReference type="GO" id="GO:0005634">
    <property type="term" value="C:nucleus"/>
    <property type="evidence" value="ECO:0007669"/>
    <property type="project" value="UniProtKB-SubCell"/>
</dbReference>
<dbReference type="AlphaFoldDB" id="A0A1I8H4W6"/>
<keyword evidence="2" id="KW-0805">Transcription regulation</keyword>
<dbReference type="PANTHER" id="PTHR11492">
    <property type="entry name" value="NUCLEAR FACTOR I"/>
    <property type="match status" value="1"/>
</dbReference>